<dbReference type="InterPro" id="IPR021530">
    <property type="entry name" value="AllH-like"/>
</dbReference>
<reference evidence="2" key="1">
    <citation type="journal article" date="2019" name="Int. J. Syst. Evol. Microbiol.">
        <title>The Global Catalogue of Microorganisms (GCM) 10K type strain sequencing project: providing services to taxonomists for standard genome sequencing and annotation.</title>
        <authorList>
            <consortium name="The Broad Institute Genomics Platform"/>
            <consortium name="The Broad Institute Genome Sequencing Center for Infectious Disease"/>
            <person name="Wu L."/>
            <person name="Ma J."/>
        </authorList>
    </citation>
    <scope>NUCLEOTIDE SEQUENCE [LARGE SCALE GENOMIC DNA]</scope>
    <source>
        <strain evidence="2">CAIM 431</strain>
    </source>
</reference>
<accession>A0ABW4RW23</accession>
<evidence type="ECO:0000313" key="1">
    <source>
        <dbReference type="EMBL" id="MFD1890466.1"/>
    </source>
</evidence>
<dbReference type="Pfam" id="PF11392">
    <property type="entry name" value="AllH"/>
    <property type="match status" value="1"/>
</dbReference>
<name>A0ABW4RW23_9ACTN</name>
<keyword evidence="2" id="KW-1185">Reference proteome</keyword>
<sequence>MPEHPVVLRAVRGTSLGLQSLAGARQVRMGQRFEHSANLEVTGPAGRPMVVNLTDDVCCPLQVMLDEASQAVVEQTWAPGAVVHVETEGAGRVQMQTPFTGPIDPGPAVTMAQPWLARSWFSSEDGRLFGQPALRRALAGEVDALMGLGAGLTPAGDDVLVGWIAWHRAVTGSAEQFEHLDDASVGATTRTSSSLLAAALAGETGRAVNNMLGALRSHDMALLQQSVDRLAQHGSSSGADALYGLHALWTRPSALPLDGRRRTQEVS</sequence>
<comment type="caution">
    <text evidence="1">The sequence shown here is derived from an EMBL/GenBank/DDBJ whole genome shotgun (WGS) entry which is preliminary data.</text>
</comment>
<dbReference type="EMBL" id="JBHUFZ010000020">
    <property type="protein sequence ID" value="MFD1890466.1"/>
    <property type="molecule type" value="Genomic_DNA"/>
</dbReference>
<evidence type="ECO:0000313" key="2">
    <source>
        <dbReference type="Proteomes" id="UP001597326"/>
    </source>
</evidence>
<gene>
    <name evidence="1" type="ORF">ACFSCS_09785</name>
</gene>
<dbReference type="RefSeq" id="WP_343873570.1">
    <property type="nucleotide sequence ID" value="NZ_BAAAIX010000017.1"/>
</dbReference>
<proteinExistence type="predicted"/>
<organism evidence="1 2">
    <name type="scientific">Luteococcus peritonei</name>
    <dbReference type="NCBI Taxonomy" id="88874"/>
    <lineage>
        <taxon>Bacteria</taxon>
        <taxon>Bacillati</taxon>
        <taxon>Actinomycetota</taxon>
        <taxon>Actinomycetes</taxon>
        <taxon>Propionibacteriales</taxon>
        <taxon>Propionibacteriaceae</taxon>
        <taxon>Luteococcus</taxon>
    </lineage>
</organism>
<protein>
    <submittedName>
        <fullName evidence="1">DUF2877 domain-containing protein</fullName>
    </submittedName>
</protein>
<dbReference type="Proteomes" id="UP001597326">
    <property type="component" value="Unassembled WGS sequence"/>
</dbReference>